<evidence type="ECO:0000259" key="2">
    <source>
        <dbReference type="PROSITE" id="PS00028"/>
    </source>
</evidence>
<protein>
    <recommendedName>
        <fullName evidence="2">C2H2-type domain-containing protein</fullName>
    </recommendedName>
</protein>
<dbReference type="InterPro" id="IPR013087">
    <property type="entry name" value="Znf_C2H2_type"/>
</dbReference>
<sequence length="442" mass="49077">MAMQSSNSHLEQLLKQYPRSELVSLWIGLGEHLNGHGKGLAAVPELEGAPRPSSRLSTATTIVENDNMPYASRLKPPPASHQRRFGRRSLGATTARPRASSPATVASKEDFLPCPFCSEVGAYTSCRRKADLKRHMRDYHNTDTQWACPKRGCGKTYDCTPGMKQHLKEPSHGNLHHFSDCATTPLCPRVVFACGFTNCKYVFEASDASDSARTADEYFNHVVSHVEANLPNHAWSHSTCFRNLMRQPGVDDAWKNRRIKGIQLKWQPHTSSVLRKRLETRHVPDRELLVVWAVRLGSKPYSESTSPVPKGLPPALCLPVFEQCECSANSAPQSPYQPNPSPGSPQVPDSLPDRSTEFNFSAYSNPSSNQNVDGLTYTMDSTLCGISAVFDSSPQGHNGNTQDMSNIDPSLLSLQRDQSWMDFEMEEVDGVYEMDNEPTSHT</sequence>
<feature type="region of interest" description="Disordered" evidence="1">
    <location>
        <begin position="329"/>
        <end position="365"/>
    </location>
</feature>
<dbReference type="SMART" id="SM00355">
    <property type="entry name" value="ZnF_C2H2"/>
    <property type="match status" value="3"/>
</dbReference>
<reference evidence="3" key="1">
    <citation type="submission" date="2023-06" db="EMBL/GenBank/DDBJ databases">
        <title>Genome-scale phylogeny and comparative genomics of the fungal order Sordariales.</title>
        <authorList>
            <consortium name="Lawrence Berkeley National Laboratory"/>
            <person name="Hensen N."/>
            <person name="Bonometti L."/>
            <person name="Westerberg I."/>
            <person name="Brannstrom I.O."/>
            <person name="Guillou S."/>
            <person name="Cros-Aarteil S."/>
            <person name="Calhoun S."/>
            <person name="Haridas S."/>
            <person name="Kuo A."/>
            <person name="Mondo S."/>
            <person name="Pangilinan J."/>
            <person name="Riley R."/>
            <person name="Labutti K."/>
            <person name="Andreopoulos B."/>
            <person name="Lipzen A."/>
            <person name="Chen C."/>
            <person name="Yanf M."/>
            <person name="Daum C."/>
            <person name="Ng V."/>
            <person name="Clum A."/>
            <person name="Steindorff A."/>
            <person name="Ohm R."/>
            <person name="Martin F."/>
            <person name="Silar P."/>
            <person name="Natvig D."/>
            <person name="Lalanne C."/>
            <person name="Gautier V."/>
            <person name="Ament-Velasquez S.L."/>
            <person name="Kruys A."/>
            <person name="Hutchinson M.I."/>
            <person name="Powell A.J."/>
            <person name="Barry K."/>
            <person name="Miller A.N."/>
            <person name="Grigoriev I.V."/>
            <person name="Debuchy R."/>
            <person name="Gladieux P."/>
            <person name="Thoren M.H."/>
            <person name="Johannesson H."/>
        </authorList>
    </citation>
    <scope>NUCLEOTIDE SEQUENCE</scope>
    <source>
        <strain evidence="3">CBS 540.89</strain>
    </source>
</reference>
<dbReference type="PROSITE" id="PS00028">
    <property type="entry name" value="ZINC_FINGER_C2H2_1"/>
    <property type="match status" value="1"/>
</dbReference>
<evidence type="ECO:0000256" key="1">
    <source>
        <dbReference type="SAM" id="MobiDB-lite"/>
    </source>
</evidence>
<feature type="compositionally biased region" description="Pro residues" evidence="1">
    <location>
        <begin position="335"/>
        <end position="345"/>
    </location>
</feature>
<dbReference type="Proteomes" id="UP001172159">
    <property type="component" value="Unassembled WGS sequence"/>
</dbReference>
<feature type="domain" description="C2H2-type" evidence="2">
    <location>
        <begin position="148"/>
        <end position="172"/>
    </location>
</feature>
<accession>A0AA40K158</accession>
<keyword evidence="4" id="KW-1185">Reference proteome</keyword>
<evidence type="ECO:0000313" key="3">
    <source>
        <dbReference type="EMBL" id="KAK0742153.1"/>
    </source>
</evidence>
<dbReference type="EMBL" id="JAUKTV010000003">
    <property type="protein sequence ID" value="KAK0742153.1"/>
    <property type="molecule type" value="Genomic_DNA"/>
</dbReference>
<gene>
    <name evidence="3" type="ORF">B0T21DRAFT_399959</name>
</gene>
<proteinExistence type="predicted"/>
<feature type="region of interest" description="Disordered" evidence="1">
    <location>
        <begin position="68"/>
        <end position="104"/>
    </location>
</feature>
<name>A0AA40K158_9PEZI</name>
<comment type="caution">
    <text evidence="3">The sequence shown here is derived from an EMBL/GenBank/DDBJ whole genome shotgun (WGS) entry which is preliminary data.</text>
</comment>
<organism evidence="3 4">
    <name type="scientific">Apiosordaria backusii</name>
    <dbReference type="NCBI Taxonomy" id="314023"/>
    <lineage>
        <taxon>Eukaryota</taxon>
        <taxon>Fungi</taxon>
        <taxon>Dikarya</taxon>
        <taxon>Ascomycota</taxon>
        <taxon>Pezizomycotina</taxon>
        <taxon>Sordariomycetes</taxon>
        <taxon>Sordariomycetidae</taxon>
        <taxon>Sordariales</taxon>
        <taxon>Lasiosphaeriaceae</taxon>
        <taxon>Apiosordaria</taxon>
    </lineage>
</organism>
<dbReference type="AlphaFoldDB" id="A0AA40K158"/>
<dbReference type="Gene3D" id="3.30.160.60">
    <property type="entry name" value="Classic Zinc Finger"/>
    <property type="match status" value="1"/>
</dbReference>
<evidence type="ECO:0000313" key="4">
    <source>
        <dbReference type="Proteomes" id="UP001172159"/>
    </source>
</evidence>